<dbReference type="RefSeq" id="WP_086086256.1">
    <property type="nucleotide sequence ID" value="NZ_CP021112.1"/>
</dbReference>
<dbReference type="Proteomes" id="UP000194137">
    <property type="component" value="Chromosome"/>
</dbReference>
<keyword evidence="2" id="KW-1185">Reference proteome</keyword>
<gene>
    <name evidence="1" type="ORF">CAK95_01730</name>
</gene>
<proteinExistence type="predicted"/>
<sequence>MDISDPYKAAAFAAYAAFGLIFPKAQGHYDAQGHFIVTAARAAAIHECSARAAQYPEWEYGNTEFYIYRACMAEHGEPE</sequence>
<evidence type="ECO:0000313" key="1">
    <source>
        <dbReference type="EMBL" id="ARP97937.1"/>
    </source>
</evidence>
<dbReference type="EMBL" id="CP021112">
    <property type="protein sequence ID" value="ARP97937.1"/>
    <property type="molecule type" value="Genomic_DNA"/>
</dbReference>
<dbReference type="KEGG" id="psin:CAK95_01730"/>
<protein>
    <submittedName>
        <fullName evidence="1">Uncharacterized protein</fullName>
    </submittedName>
</protein>
<organism evidence="1 2">
    <name type="scientific">Pseudorhodoplanes sinuspersici</name>
    <dbReference type="NCBI Taxonomy" id="1235591"/>
    <lineage>
        <taxon>Bacteria</taxon>
        <taxon>Pseudomonadati</taxon>
        <taxon>Pseudomonadota</taxon>
        <taxon>Alphaproteobacteria</taxon>
        <taxon>Hyphomicrobiales</taxon>
        <taxon>Pseudorhodoplanes</taxon>
    </lineage>
</organism>
<evidence type="ECO:0000313" key="2">
    <source>
        <dbReference type="Proteomes" id="UP000194137"/>
    </source>
</evidence>
<dbReference type="AlphaFoldDB" id="A0A1W6ZL16"/>
<name>A0A1W6ZL16_9HYPH</name>
<reference evidence="1 2" key="1">
    <citation type="submission" date="2017-05" db="EMBL/GenBank/DDBJ databases">
        <title>Full genome sequence of Pseudorhodoplanes sinuspersici.</title>
        <authorList>
            <person name="Dastgheib S.M.M."/>
            <person name="Shavandi M."/>
            <person name="Tirandaz H."/>
        </authorList>
    </citation>
    <scope>NUCLEOTIDE SEQUENCE [LARGE SCALE GENOMIC DNA]</scope>
    <source>
        <strain evidence="1 2">RIPI110</strain>
    </source>
</reference>
<accession>A0A1W6ZL16</accession>